<dbReference type="Pfam" id="PF00071">
    <property type="entry name" value="Ras"/>
    <property type="match status" value="1"/>
</dbReference>
<dbReference type="OrthoDB" id="8830751at2759"/>
<protein>
    <submittedName>
        <fullName evidence="10">Ras-domain-containing protein</fullName>
    </submittedName>
</protein>
<accession>A0A6A6UJB5</accession>
<dbReference type="Proteomes" id="UP000799302">
    <property type="component" value="Unassembled WGS sequence"/>
</dbReference>
<dbReference type="FunFam" id="3.40.50.300:FF:000678">
    <property type="entry name" value="Rho GTPase Rho4"/>
    <property type="match status" value="1"/>
</dbReference>
<organism evidence="10 11">
    <name type="scientific">Microthyrium microscopicum</name>
    <dbReference type="NCBI Taxonomy" id="703497"/>
    <lineage>
        <taxon>Eukaryota</taxon>
        <taxon>Fungi</taxon>
        <taxon>Dikarya</taxon>
        <taxon>Ascomycota</taxon>
        <taxon>Pezizomycotina</taxon>
        <taxon>Dothideomycetes</taxon>
        <taxon>Dothideomycetes incertae sedis</taxon>
        <taxon>Microthyriales</taxon>
        <taxon>Microthyriaceae</taxon>
        <taxon>Microthyrium</taxon>
    </lineage>
</organism>
<name>A0A6A6UJB5_9PEZI</name>
<evidence type="ECO:0000256" key="5">
    <source>
        <dbReference type="ARBA" id="ARBA00023134"/>
    </source>
</evidence>
<evidence type="ECO:0000256" key="4">
    <source>
        <dbReference type="ARBA" id="ARBA00022741"/>
    </source>
</evidence>
<keyword evidence="6" id="KW-0472">Membrane</keyword>
<dbReference type="GO" id="GO:0005525">
    <property type="term" value="F:GTP binding"/>
    <property type="evidence" value="ECO:0007669"/>
    <property type="project" value="UniProtKB-KW"/>
</dbReference>
<dbReference type="PROSITE" id="PS51419">
    <property type="entry name" value="RAB"/>
    <property type="match status" value="1"/>
</dbReference>
<dbReference type="AlphaFoldDB" id="A0A6A6UJB5"/>
<evidence type="ECO:0000256" key="1">
    <source>
        <dbReference type="ARBA" id="ARBA00004370"/>
    </source>
</evidence>
<evidence type="ECO:0000256" key="6">
    <source>
        <dbReference type="ARBA" id="ARBA00023136"/>
    </source>
</evidence>
<dbReference type="PANTHER" id="PTHR24072">
    <property type="entry name" value="RHO FAMILY GTPASE"/>
    <property type="match status" value="1"/>
</dbReference>
<keyword evidence="4" id="KW-0547">Nucleotide-binding</keyword>
<dbReference type="GO" id="GO:0003924">
    <property type="term" value="F:GTPase activity"/>
    <property type="evidence" value="ECO:0007669"/>
    <property type="project" value="InterPro"/>
</dbReference>
<dbReference type="GO" id="GO:0016020">
    <property type="term" value="C:membrane"/>
    <property type="evidence" value="ECO:0007669"/>
    <property type="project" value="UniProtKB-SubCell"/>
</dbReference>
<comment type="similarity">
    <text evidence="2">Belongs to the small GTPase superfamily. Rho family.</text>
</comment>
<dbReference type="InterPro" id="IPR001806">
    <property type="entry name" value="Small_GTPase"/>
</dbReference>
<dbReference type="NCBIfam" id="TIGR00231">
    <property type="entry name" value="small_GTP"/>
    <property type="match status" value="1"/>
</dbReference>
<keyword evidence="11" id="KW-1185">Reference proteome</keyword>
<dbReference type="SMART" id="SM00174">
    <property type="entry name" value="RHO"/>
    <property type="match status" value="1"/>
</dbReference>
<sequence>MSSIGTANNYDYLRRKNSALNPVTRGDSFRKPQGRPAHERVSNGTVDSDMTTSTGYDTVNTTLTEPPAYSKKLVVVGDGGCGKTCLLISYAEGHFPEKYVPTVFENYITVTPHPKNGKPVELALWDTAGQEEYDRLRPLSYPETDLLFVCFAIDCPNSLENVMDKWYPEVMHFCPTTPLILCGLKSDLRHKKTCIELLKTQGLTPVTPEQGQAVATKMGATYMECSAKERIGVDDIFDEAIVQATSEGEYVYQDVSGQQVVTKGKRKRARKACKIL</sequence>
<feature type="region of interest" description="Disordered" evidence="9">
    <location>
        <begin position="21"/>
        <end position="61"/>
    </location>
</feature>
<dbReference type="PROSITE" id="PS51421">
    <property type="entry name" value="RAS"/>
    <property type="match status" value="1"/>
</dbReference>
<keyword evidence="8" id="KW-0636">Prenylation</keyword>
<evidence type="ECO:0000256" key="9">
    <source>
        <dbReference type="SAM" id="MobiDB-lite"/>
    </source>
</evidence>
<keyword evidence="7" id="KW-0449">Lipoprotein</keyword>
<dbReference type="SUPFAM" id="SSF52540">
    <property type="entry name" value="P-loop containing nucleoside triphosphate hydrolases"/>
    <property type="match status" value="1"/>
</dbReference>
<dbReference type="PROSITE" id="PS51420">
    <property type="entry name" value="RHO"/>
    <property type="match status" value="1"/>
</dbReference>
<dbReference type="GO" id="GO:0032506">
    <property type="term" value="P:cytokinetic process"/>
    <property type="evidence" value="ECO:0007669"/>
    <property type="project" value="UniProtKB-ARBA"/>
</dbReference>
<dbReference type="InterPro" id="IPR003578">
    <property type="entry name" value="Small_GTPase_Rho"/>
</dbReference>
<gene>
    <name evidence="10" type="ORF">BT63DRAFT_398200</name>
</gene>
<dbReference type="Gene3D" id="3.40.50.300">
    <property type="entry name" value="P-loop containing nucleotide triphosphate hydrolases"/>
    <property type="match status" value="1"/>
</dbReference>
<dbReference type="SMART" id="SM00176">
    <property type="entry name" value="RAN"/>
    <property type="match status" value="1"/>
</dbReference>
<evidence type="ECO:0000256" key="2">
    <source>
        <dbReference type="ARBA" id="ARBA00010142"/>
    </source>
</evidence>
<dbReference type="SMART" id="SM00175">
    <property type="entry name" value="RAB"/>
    <property type="match status" value="1"/>
</dbReference>
<evidence type="ECO:0000313" key="11">
    <source>
        <dbReference type="Proteomes" id="UP000799302"/>
    </source>
</evidence>
<feature type="compositionally biased region" description="Polar residues" evidence="9">
    <location>
        <begin position="42"/>
        <end position="61"/>
    </location>
</feature>
<dbReference type="EMBL" id="MU004232">
    <property type="protein sequence ID" value="KAF2671870.1"/>
    <property type="molecule type" value="Genomic_DNA"/>
</dbReference>
<keyword evidence="5" id="KW-0342">GTP-binding</keyword>
<dbReference type="GO" id="GO:0007264">
    <property type="term" value="P:small GTPase-mediated signal transduction"/>
    <property type="evidence" value="ECO:0007669"/>
    <property type="project" value="InterPro"/>
</dbReference>
<comment type="subcellular location">
    <subcellularLocation>
        <location evidence="1">Membrane</location>
    </subcellularLocation>
</comment>
<proteinExistence type="inferred from homology"/>
<evidence type="ECO:0000256" key="3">
    <source>
        <dbReference type="ARBA" id="ARBA00022481"/>
    </source>
</evidence>
<dbReference type="InterPro" id="IPR027417">
    <property type="entry name" value="P-loop_NTPase"/>
</dbReference>
<evidence type="ECO:0000313" key="10">
    <source>
        <dbReference type="EMBL" id="KAF2671870.1"/>
    </source>
</evidence>
<keyword evidence="3" id="KW-0488">Methylation</keyword>
<evidence type="ECO:0000256" key="8">
    <source>
        <dbReference type="ARBA" id="ARBA00023289"/>
    </source>
</evidence>
<reference evidence="10" key="1">
    <citation type="journal article" date="2020" name="Stud. Mycol.">
        <title>101 Dothideomycetes genomes: a test case for predicting lifestyles and emergence of pathogens.</title>
        <authorList>
            <person name="Haridas S."/>
            <person name="Albert R."/>
            <person name="Binder M."/>
            <person name="Bloem J."/>
            <person name="Labutti K."/>
            <person name="Salamov A."/>
            <person name="Andreopoulos B."/>
            <person name="Baker S."/>
            <person name="Barry K."/>
            <person name="Bills G."/>
            <person name="Bluhm B."/>
            <person name="Cannon C."/>
            <person name="Castanera R."/>
            <person name="Culley D."/>
            <person name="Daum C."/>
            <person name="Ezra D."/>
            <person name="Gonzalez J."/>
            <person name="Henrissat B."/>
            <person name="Kuo A."/>
            <person name="Liang C."/>
            <person name="Lipzen A."/>
            <person name="Lutzoni F."/>
            <person name="Magnuson J."/>
            <person name="Mondo S."/>
            <person name="Nolan M."/>
            <person name="Ohm R."/>
            <person name="Pangilinan J."/>
            <person name="Park H.-J."/>
            <person name="Ramirez L."/>
            <person name="Alfaro M."/>
            <person name="Sun H."/>
            <person name="Tritt A."/>
            <person name="Yoshinaga Y."/>
            <person name="Zwiers L.-H."/>
            <person name="Turgeon B."/>
            <person name="Goodwin S."/>
            <person name="Spatafora J."/>
            <person name="Crous P."/>
            <person name="Grigoriev I."/>
        </authorList>
    </citation>
    <scope>NUCLEOTIDE SEQUENCE</scope>
    <source>
        <strain evidence="10">CBS 115976</strain>
    </source>
</reference>
<evidence type="ECO:0000256" key="7">
    <source>
        <dbReference type="ARBA" id="ARBA00023288"/>
    </source>
</evidence>
<dbReference type="PRINTS" id="PR00449">
    <property type="entry name" value="RASTRNSFRMNG"/>
</dbReference>
<dbReference type="SMART" id="SM00173">
    <property type="entry name" value="RAS"/>
    <property type="match status" value="1"/>
</dbReference>
<dbReference type="InterPro" id="IPR005225">
    <property type="entry name" value="Small_GTP-bd"/>
</dbReference>